<dbReference type="GO" id="GO:0016491">
    <property type="term" value="F:oxidoreductase activity"/>
    <property type="evidence" value="ECO:0007669"/>
    <property type="project" value="InterPro"/>
</dbReference>
<dbReference type="InterPro" id="IPR000866">
    <property type="entry name" value="AhpC/TSA"/>
</dbReference>
<dbReference type="EMBL" id="BMOF01000010">
    <property type="protein sequence ID" value="GGJ96500.1"/>
    <property type="molecule type" value="Genomic_DNA"/>
</dbReference>
<evidence type="ECO:0000256" key="2">
    <source>
        <dbReference type="SAM" id="SignalP"/>
    </source>
</evidence>
<evidence type="ECO:0000256" key="1">
    <source>
        <dbReference type="ARBA" id="ARBA00023157"/>
    </source>
</evidence>
<dbReference type="GO" id="GO:0016209">
    <property type="term" value="F:antioxidant activity"/>
    <property type="evidence" value="ECO:0007669"/>
    <property type="project" value="InterPro"/>
</dbReference>
<dbReference type="InterPro" id="IPR036249">
    <property type="entry name" value="Thioredoxin-like_sf"/>
</dbReference>
<dbReference type="SUPFAM" id="SSF52833">
    <property type="entry name" value="Thioredoxin-like"/>
    <property type="match status" value="1"/>
</dbReference>
<protein>
    <recommendedName>
        <fullName evidence="3">Thioredoxin domain-containing protein</fullName>
    </recommendedName>
</protein>
<comment type="caution">
    <text evidence="4">The sequence shown here is derived from an EMBL/GenBank/DDBJ whole genome shotgun (WGS) entry which is preliminary data.</text>
</comment>
<feature type="chain" id="PRO_5038689054" description="Thioredoxin domain-containing protein" evidence="2">
    <location>
        <begin position="18"/>
        <end position="186"/>
    </location>
</feature>
<evidence type="ECO:0000313" key="5">
    <source>
        <dbReference type="Proteomes" id="UP000637720"/>
    </source>
</evidence>
<dbReference type="InterPro" id="IPR050553">
    <property type="entry name" value="Thioredoxin_ResA/DsbE_sf"/>
</dbReference>
<dbReference type="Pfam" id="PF00578">
    <property type="entry name" value="AhpC-TSA"/>
    <property type="match status" value="1"/>
</dbReference>
<dbReference type="AlphaFoldDB" id="A0A8J3BDJ8"/>
<sequence>MRTLLIVGLLVAMAAFAVYQSATQPDNPAAGTPARTAPTAAAVDEKPAVGFRAPPFRLSTLEGGEAAFPNGGKPAVINFWASWCGPCRLEAPDLVRLHDAYKDRVEFYAVNLTDTDNLEDVRQFVQEYRFSLPVLLDEKGAVANRYAVRGVPTTFYINRDGVIVDVVVGVVPYAEMERRVKRALGE</sequence>
<reference evidence="4" key="1">
    <citation type="journal article" date="2014" name="Int. J. Syst. Evol. Microbiol.">
        <title>Complete genome sequence of Corynebacterium casei LMG S-19264T (=DSM 44701T), isolated from a smear-ripened cheese.</title>
        <authorList>
            <consortium name="US DOE Joint Genome Institute (JGI-PGF)"/>
            <person name="Walter F."/>
            <person name="Albersmeier A."/>
            <person name="Kalinowski J."/>
            <person name="Ruckert C."/>
        </authorList>
    </citation>
    <scope>NUCLEOTIDE SEQUENCE</scope>
    <source>
        <strain evidence="4">JCM 14719</strain>
    </source>
</reference>
<dbReference type="PANTHER" id="PTHR42852">
    <property type="entry name" value="THIOL:DISULFIDE INTERCHANGE PROTEIN DSBE"/>
    <property type="match status" value="1"/>
</dbReference>
<feature type="domain" description="Thioredoxin" evidence="3">
    <location>
        <begin position="47"/>
        <end position="185"/>
    </location>
</feature>
<proteinExistence type="predicted"/>
<dbReference type="PROSITE" id="PS00194">
    <property type="entry name" value="THIOREDOXIN_1"/>
    <property type="match status" value="1"/>
</dbReference>
<keyword evidence="2" id="KW-0732">Signal</keyword>
<organism evidence="4 5">
    <name type="scientific">Calditerricola satsumensis</name>
    <dbReference type="NCBI Taxonomy" id="373054"/>
    <lineage>
        <taxon>Bacteria</taxon>
        <taxon>Bacillati</taxon>
        <taxon>Bacillota</taxon>
        <taxon>Bacilli</taxon>
        <taxon>Bacillales</taxon>
        <taxon>Bacillaceae</taxon>
        <taxon>Calditerricola</taxon>
    </lineage>
</organism>
<dbReference type="RefSeq" id="WP_054672507.1">
    <property type="nucleotide sequence ID" value="NZ_BMOF01000010.1"/>
</dbReference>
<evidence type="ECO:0000259" key="3">
    <source>
        <dbReference type="PROSITE" id="PS51352"/>
    </source>
</evidence>
<dbReference type="PANTHER" id="PTHR42852:SF13">
    <property type="entry name" value="PROTEIN DIPZ"/>
    <property type="match status" value="1"/>
</dbReference>
<gene>
    <name evidence="4" type="ORF">GCM10007043_07950</name>
</gene>
<feature type="signal peptide" evidence="2">
    <location>
        <begin position="1"/>
        <end position="17"/>
    </location>
</feature>
<keyword evidence="1" id="KW-1015">Disulfide bond</keyword>
<dbReference type="Proteomes" id="UP000637720">
    <property type="component" value="Unassembled WGS sequence"/>
</dbReference>
<dbReference type="Gene3D" id="3.40.30.10">
    <property type="entry name" value="Glutaredoxin"/>
    <property type="match status" value="1"/>
</dbReference>
<name>A0A8J3BDJ8_9BACI</name>
<keyword evidence="5" id="KW-1185">Reference proteome</keyword>
<dbReference type="InterPro" id="IPR013766">
    <property type="entry name" value="Thioredoxin_domain"/>
</dbReference>
<dbReference type="PROSITE" id="PS51352">
    <property type="entry name" value="THIOREDOXIN_2"/>
    <property type="match status" value="1"/>
</dbReference>
<dbReference type="CDD" id="cd02966">
    <property type="entry name" value="TlpA_like_family"/>
    <property type="match status" value="1"/>
</dbReference>
<accession>A0A8J3BDJ8</accession>
<reference evidence="4" key="2">
    <citation type="submission" date="2020-09" db="EMBL/GenBank/DDBJ databases">
        <authorList>
            <person name="Sun Q."/>
            <person name="Ohkuma M."/>
        </authorList>
    </citation>
    <scope>NUCLEOTIDE SEQUENCE</scope>
    <source>
        <strain evidence="4">JCM 14719</strain>
    </source>
</reference>
<evidence type="ECO:0000313" key="4">
    <source>
        <dbReference type="EMBL" id="GGJ96500.1"/>
    </source>
</evidence>
<dbReference type="InterPro" id="IPR017937">
    <property type="entry name" value="Thioredoxin_CS"/>
</dbReference>